<keyword evidence="3" id="KW-0853">WD repeat</keyword>
<evidence type="ECO:0000256" key="4">
    <source>
        <dbReference type="PROSITE-ProRule" id="PRU01006"/>
    </source>
</evidence>
<dbReference type="InterPro" id="IPR015943">
    <property type="entry name" value="WD40/YVTN_repeat-like_dom_sf"/>
</dbReference>
<evidence type="ECO:0000256" key="2">
    <source>
        <dbReference type="ARBA" id="ARBA00022927"/>
    </source>
</evidence>
<dbReference type="InterPro" id="IPR011990">
    <property type="entry name" value="TPR-like_helical_dom_sf"/>
</dbReference>
<dbReference type="Gene3D" id="2.130.10.10">
    <property type="entry name" value="YVTN repeat-like/Quinoprotein amine dehydrogenase"/>
    <property type="match status" value="1"/>
</dbReference>
<dbReference type="Gene3D" id="1.25.40.10">
    <property type="entry name" value="Tetratricopeptide repeat domain"/>
    <property type="match status" value="1"/>
</dbReference>
<dbReference type="RefSeq" id="XP_008618146.1">
    <property type="nucleotide sequence ID" value="XM_008619924.1"/>
</dbReference>
<name>T0R8U3_SAPDV</name>
<dbReference type="GO" id="GO:0006623">
    <property type="term" value="P:protein targeting to vacuole"/>
    <property type="evidence" value="ECO:0007669"/>
    <property type="project" value="InterPro"/>
</dbReference>
<dbReference type="GO" id="GO:0005770">
    <property type="term" value="C:late endosome"/>
    <property type="evidence" value="ECO:0007669"/>
    <property type="project" value="TreeGrafter"/>
</dbReference>
<dbReference type="STRING" id="1156394.T0R8U3"/>
<dbReference type="InterPro" id="IPR056939">
    <property type="entry name" value="Znf_RING_Vps8"/>
</dbReference>
<dbReference type="GO" id="GO:0016236">
    <property type="term" value="P:macroautophagy"/>
    <property type="evidence" value="ECO:0007669"/>
    <property type="project" value="TreeGrafter"/>
</dbReference>
<dbReference type="OrthoDB" id="244107at2759"/>
<dbReference type="VEuPathDB" id="FungiDB:SDRG_13826"/>
<evidence type="ECO:0000259" key="6">
    <source>
        <dbReference type="Pfam" id="PF23412"/>
    </source>
</evidence>
<organism evidence="7 8">
    <name type="scientific">Saprolegnia diclina (strain VS20)</name>
    <dbReference type="NCBI Taxonomy" id="1156394"/>
    <lineage>
        <taxon>Eukaryota</taxon>
        <taxon>Sar</taxon>
        <taxon>Stramenopiles</taxon>
        <taxon>Oomycota</taxon>
        <taxon>Saprolegniomycetes</taxon>
        <taxon>Saprolegniales</taxon>
        <taxon>Saprolegniaceae</taxon>
        <taxon>Saprolegnia</taxon>
    </lineage>
</organism>
<dbReference type="EMBL" id="JH767194">
    <property type="protein sequence ID" value="EQC28498.1"/>
    <property type="molecule type" value="Genomic_DNA"/>
</dbReference>
<evidence type="ECO:0008006" key="9">
    <source>
        <dbReference type="Google" id="ProtNLM"/>
    </source>
</evidence>
<dbReference type="InterPro" id="IPR036322">
    <property type="entry name" value="WD40_repeat_dom_sf"/>
</dbReference>
<accession>T0R8U3</accession>
<dbReference type="SUPFAM" id="SSF50978">
    <property type="entry name" value="WD40 repeat-like"/>
    <property type="match status" value="1"/>
</dbReference>
<feature type="repeat" description="WD" evidence="3">
    <location>
        <begin position="60"/>
        <end position="93"/>
    </location>
</feature>
<dbReference type="Pfam" id="PF23556">
    <property type="entry name" value="TPR_Vps41"/>
    <property type="match status" value="1"/>
</dbReference>
<keyword evidence="2" id="KW-0653">Protein transport</keyword>
<dbReference type="Proteomes" id="UP000030762">
    <property type="component" value="Unassembled WGS sequence"/>
</dbReference>
<dbReference type="PROSITE" id="PS50236">
    <property type="entry name" value="CHCR"/>
    <property type="match status" value="1"/>
</dbReference>
<evidence type="ECO:0000256" key="1">
    <source>
        <dbReference type="ARBA" id="ARBA00022448"/>
    </source>
</evidence>
<dbReference type="GeneID" id="19954553"/>
<keyword evidence="1" id="KW-0813">Transport</keyword>
<dbReference type="InterPro" id="IPR045111">
    <property type="entry name" value="Vps41/Vps8"/>
</dbReference>
<evidence type="ECO:0000259" key="5">
    <source>
        <dbReference type="Pfam" id="PF23411"/>
    </source>
</evidence>
<dbReference type="InterPro" id="IPR001680">
    <property type="entry name" value="WD40_rpt"/>
</dbReference>
<gene>
    <name evidence="7" type="ORF">SDRG_13826</name>
</gene>
<dbReference type="PROSITE" id="PS50082">
    <property type="entry name" value="WD_REPEATS_2"/>
    <property type="match status" value="1"/>
</dbReference>
<dbReference type="AlphaFoldDB" id="T0R8U3"/>
<dbReference type="Pfam" id="PF23412">
    <property type="entry name" value="zf_RING_Vps8"/>
    <property type="match status" value="1"/>
</dbReference>
<dbReference type="OMA" id="PQLVWQD"/>
<protein>
    <recommendedName>
        <fullName evidence="9">RING-type domain-containing protein</fullName>
    </recommendedName>
</protein>
<dbReference type="InterPro" id="IPR000547">
    <property type="entry name" value="Clathrin_H-chain/VPS_repeat"/>
</dbReference>
<dbReference type="PANTHER" id="PTHR12616:SF1">
    <property type="entry name" value="VACUOLAR PROTEIN SORTING-ASSOCIATED PROTEIN 41 HOMOLOG"/>
    <property type="match status" value="1"/>
</dbReference>
<dbReference type="InterPro" id="IPR057780">
    <property type="entry name" value="Beta-prop_Vps41"/>
</dbReference>
<keyword evidence="8" id="KW-1185">Reference proteome</keyword>
<dbReference type="Pfam" id="PF23411">
    <property type="entry name" value="Beta-prop_Vps41"/>
    <property type="match status" value="1"/>
</dbReference>
<dbReference type="GO" id="GO:0009267">
    <property type="term" value="P:cellular response to starvation"/>
    <property type="evidence" value="ECO:0007669"/>
    <property type="project" value="TreeGrafter"/>
</dbReference>
<proteinExistence type="predicted"/>
<sequence length="950" mass="107528">MLDPESEPVLKYERIGGHFQTLFRDDALSCIAVHLNFVCVGTYEGHVLLLELNGRYVRRLHKHHKKVQEISIDETGQHIVSSSDDGTVAVYSLLPISSDDGVRVAIPNAGGEVNIYNFYSAVYSAQLETMYASKRERTFACGGISGQLILNKKGWIIDKETTVHEGEGPVHSIRYHDNLLAWANDWGVKVYDTSTESRVTYIERPQNCPPFELCKAHLEWHTTTTHGLCLLIGWGPTLRVVKFSFSGHGAPDAPEKAAFGTISAEVVAFLTFDFFVAGLAPWSEASAALLAYRPPGSAPPTTVGKERGEGAAETLPCPEVHLVRFDGQPLAADVLQIKGYDKLRASDYRLASLAFGSNQRVLYLCAPRDVVLCRRRDVDDRVAYALASRLYEAALNIALTDVASLQKHALDELVEYYLGELILSKAFAKAADVCHQLLAGHLWEKYVYVFAQKGALGAIAKYMPTANPRLPSSQYEMVLTHFLETDPASLLEIIRKWPKPRLHDKLPVQSSREYIESASPFEPLYDADAWINQLETTVRRRRLAEADHMSMETAFLMEALAELYTATEQYDHALRIYLSQGSMCFNKDHAFKLIVEHNLWDSVQNKVVNLMLIDRDAALRMLVHQIKSDELKVHAIVKQLEHKRELLHEYLHNLFVHRLVDYNTDKYSSLHEMQVALYAEFAPHVLLRFLQTSSFVPLEKAYKFCSERSPPLWDAMVFILGRMGQHKKALDFIMTQLKNVKQAIQFVEDHDSALWDYLIEISLTHTECMEELLEYACDHKIDPTKVMQKIPQDMEIAGLKDKVLQIITNYRIQMSLYRGCTKVFETDRIEHLRRLVVARKKPRRVTLQTSCGVCSLLLKQSLPMSTAKHVCIFECGHAYHMACLEEKTMLWKAHDDPMRGQLSEPGCFLCDHAAGQRRHDAVESSTVATTKGLTEVQLEAARDTLLQVTP</sequence>
<reference evidence="7 8" key="1">
    <citation type="submission" date="2012-04" db="EMBL/GenBank/DDBJ databases">
        <title>The Genome Sequence of Saprolegnia declina VS20.</title>
        <authorList>
            <consortium name="The Broad Institute Genome Sequencing Platform"/>
            <person name="Russ C."/>
            <person name="Nusbaum C."/>
            <person name="Tyler B."/>
            <person name="van West P."/>
            <person name="Dieguez-Uribeondo J."/>
            <person name="de Bruijn I."/>
            <person name="Tripathy S."/>
            <person name="Jiang R."/>
            <person name="Young S.K."/>
            <person name="Zeng Q."/>
            <person name="Gargeya S."/>
            <person name="Fitzgerald M."/>
            <person name="Haas B."/>
            <person name="Abouelleil A."/>
            <person name="Alvarado L."/>
            <person name="Arachchi H.M."/>
            <person name="Berlin A."/>
            <person name="Chapman S.B."/>
            <person name="Goldberg J."/>
            <person name="Griggs A."/>
            <person name="Gujja S."/>
            <person name="Hansen M."/>
            <person name="Howarth C."/>
            <person name="Imamovic A."/>
            <person name="Larimer J."/>
            <person name="McCowen C."/>
            <person name="Montmayeur A."/>
            <person name="Murphy C."/>
            <person name="Neiman D."/>
            <person name="Pearson M."/>
            <person name="Priest M."/>
            <person name="Roberts A."/>
            <person name="Saif S."/>
            <person name="Shea T."/>
            <person name="Sisk P."/>
            <person name="Sykes S."/>
            <person name="Wortman J."/>
            <person name="Nusbaum C."/>
            <person name="Birren B."/>
        </authorList>
    </citation>
    <scope>NUCLEOTIDE SEQUENCE [LARGE SCALE GENOMIC DNA]</scope>
    <source>
        <strain evidence="7 8">VS20</strain>
    </source>
</reference>
<feature type="domain" description="Vps8 RING finger" evidence="6">
    <location>
        <begin position="851"/>
        <end position="892"/>
    </location>
</feature>
<feature type="repeat" description="CHCR" evidence="4">
    <location>
        <begin position="619"/>
        <end position="785"/>
    </location>
</feature>
<feature type="domain" description="Vps41 beta-propeller" evidence="5">
    <location>
        <begin position="10"/>
        <end position="372"/>
    </location>
</feature>
<evidence type="ECO:0000313" key="8">
    <source>
        <dbReference type="Proteomes" id="UP000030762"/>
    </source>
</evidence>
<dbReference type="eggNOG" id="KOG2066">
    <property type="taxonomic scope" value="Eukaryota"/>
</dbReference>
<dbReference type="GO" id="GO:0030897">
    <property type="term" value="C:HOPS complex"/>
    <property type="evidence" value="ECO:0007669"/>
    <property type="project" value="TreeGrafter"/>
</dbReference>
<dbReference type="PANTHER" id="PTHR12616">
    <property type="entry name" value="VACUOLAR PROTEIN SORTING VPS41"/>
    <property type="match status" value="1"/>
</dbReference>
<dbReference type="SMART" id="SM00320">
    <property type="entry name" value="WD40"/>
    <property type="match status" value="2"/>
</dbReference>
<evidence type="ECO:0000313" key="7">
    <source>
        <dbReference type="EMBL" id="EQC28498.1"/>
    </source>
</evidence>
<dbReference type="InParanoid" id="T0R8U3"/>
<dbReference type="GO" id="GO:0034058">
    <property type="term" value="P:endosomal vesicle fusion"/>
    <property type="evidence" value="ECO:0007669"/>
    <property type="project" value="TreeGrafter"/>
</dbReference>
<dbReference type="SMART" id="SM00299">
    <property type="entry name" value="CLH"/>
    <property type="match status" value="1"/>
</dbReference>
<evidence type="ECO:0000256" key="3">
    <source>
        <dbReference type="PROSITE-ProRule" id="PRU00221"/>
    </source>
</evidence>